<sequence length="106" mass="11758">MIPNHGDCFQNIEYRVQDFAWVMKLTLVRKKSPGRLASKKACDEWLSTPNETILDVNSLGHQVYNSLGCLYPLIGLVGVAFCGVATFSACPNCMCVYVCVLRCACF</sequence>
<evidence type="ECO:0000313" key="1">
    <source>
        <dbReference type="EMBL" id="KAF2133195.1"/>
    </source>
</evidence>
<keyword evidence="2" id="KW-1185">Reference proteome</keyword>
<dbReference type="AlphaFoldDB" id="A0A6A6AQA5"/>
<dbReference type="RefSeq" id="XP_033527582.1">
    <property type="nucleotide sequence ID" value="XM_033662199.1"/>
</dbReference>
<dbReference type="GeneID" id="54402631"/>
<organism evidence="1 2">
    <name type="scientific">Dothidotthia symphoricarpi CBS 119687</name>
    <dbReference type="NCBI Taxonomy" id="1392245"/>
    <lineage>
        <taxon>Eukaryota</taxon>
        <taxon>Fungi</taxon>
        <taxon>Dikarya</taxon>
        <taxon>Ascomycota</taxon>
        <taxon>Pezizomycotina</taxon>
        <taxon>Dothideomycetes</taxon>
        <taxon>Pleosporomycetidae</taxon>
        <taxon>Pleosporales</taxon>
        <taxon>Dothidotthiaceae</taxon>
        <taxon>Dothidotthia</taxon>
    </lineage>
</organism>
<dbReference type="Proteomes" id="UP000799771">
    <property type="component" value="Unassembled WGS sequence"/>
</dbReference>
<gene>
    <name evidence="1" type="ORF">P153DRAFT_151050</name>
</gene>
<reference evidence="1" key="1">
    <citation type="journal article" date="2020" name="Stud. Mycol.">
        <title>101 Dothideomycetes genomes: a test case for predicting lifestyles and emergence of pathogens.</title>
        <authorList>
            <person name="Haridas S."/>
            <person name="Albert R."/>
            <person name="Binder M."/>
            <person name="Bloem J."/>
            <person name="Labutti K."/>
            <person name="Salamov A."/>
            <person name="Andreopoulos B."/>
            <person name="Baker S."/>
            <person name="Barry K."/>
            <person name="Bills G."/>
            <person name="Bluhm B."/>
            <person name="Cannon C."/>
            <person name="Castanera R."/>
            <person name="Culley D."/>
            <person name="Daum C."/>
            <person name="Ezra D."/>
            <person name="Gonzalez J."/>
            <person name="Henrissat B."/>
            <person name="Kuo A."/>
            <person name="Liang C."/>
            <person name="Lipzen A."/>
            <person name="Lutzoni F."/>
            <person name="Magnuson J."/>
            <person name="Mondo S."/>
            <person name="Nolan M."/>
            <person name="Ohm R."/>
            <person name="Pangilinan J."/>
            <person name="Park H.-J."/>
            <person name="Ramirez L."/>
            <person name="Alfaro M."/>
            <person name="Sun H."/>
            <person name="Tritt A."/>
            <person name="Yoshinaga Y."/>
            <person name="Zwiers L.-H."/>
            <person name="Turgeon B."/>
            <person name="Goodwin S."/>
            <person name="Spatafora J."/>
            <person name="Crous P."/>
            <person name="Grigoriev I."/>
        </authorList>
    </citation>
    <scope>NUCLEOTIDE SEQUENCE</scope>
    <source>
        <strain evidence="1">CBS 119687</strain>
    </source>
</reference>
<proteinExistence type="predicted"/>
<protein>
    <submittedName>
        <fullName evidence="1">Uncharacterized protein</fullName>
    </submittedName>
</protein>
<dbReference type="EMBL" id="ML977499">
    <property type="protein sequence ID" value="KAF2133195.1"/>
    <property type="molecule type" value="Genomic_DNA"/>
</dbReference>
<accession>A0A6A6AQA5</accession>
<name>A0A6A6AQA5_9PLEO</name>
<evidence type="ECO:0000313" key="2">
    <source>
        <dbReference type="Proteomes" id="UP000799771"/>
    </source>
</evidence>